<proteinExistence type="predicted"/>
<dbReference type="OrthoDB" id="2498631at2759"/>
<sequence>MSQKRPSVQNEPFDLYKRRHVELFKYKNDTHNSKRVPATMMEQLPTLRSRNETNKCVQFHLGAQEDKKQLKTLLSRSDAKLPKYDWFTVEPPREKSLIPLELLSGSSIRSPKFASKQSARAKESKKRSLPQRVQNHWLRNDFMETKGSKSMDLPQKKTDNLILGKQLSASKKGRIQNSYRLSKCKKSNTFPTGDKKISHRKSIERKTMPMSHLILSTKDYYDLSRLSPIALKREEKYNWGHIKTPSKLRSHKTSTKFGPLDMSSQAPDSMFDVLEQCARIREKLKFSCLSHKNPQARVENTKQSILPQDASPSVHPSPHIRNSHTFEVVVSSPFATPTPESNDKLFQMQQKVRTTPFLVSNINTMKRSLDFAEAPSVLTQDNTIVSNTKTHGEKAITSLKTTKVTHNADQAKDGRSDHSTNYCATQAKLPPCISSGDYTGKRTSSIAKRLDPKGSRTTRKVSVFDLLFSKRIKEDSASFPISPTHIRPGAPSNSNHNRSIAIEQNSSRVGTPACMKSASQGQENLNTQCPHKNSKEFVPIFSSQNSFILQTRHNLSVAEPSSSRIQTNSPASDLKHSYYHLSRSLSTKSTIERVKNRISWEELGKTCRNLSEGSDEFLRLNTPYHESKSAAMKKKNSQYYQASSCKDQNTFESIDAEEQTPEALTDKIMVPNNRFGTSSVNDEPWLPLGQICKFQGKENSLFWGNENDKLSKSELKTKEKKGFDLKAELRTQKNQKNEHKSYNKYESSKETKVVVECQGFRRLRLRQKLDLVPSYFSTKK</sequence>
<comment type="caution">
    <text evidence="2">The sequence shown here is derived from an EMBL/GenBank/DDBJ whole genome shotgun (WGS) entry which is preliminary data.</text>
</comment>
<name>A0A9Q3DNW3_9BASI</name>
<feature type="region of interest" description="Disordered" evidence="1">
    <location>
        <begin position="111"/>
        <end position="132"/>
    </location>
</feature>
<evidence type="ECO:0000313" key="2">
    <source>
        <dbReference type="EMBL" id="MBW0506925.1"/>
    </source>
</evidence>
<gene>
    <name evidence="2" type="ORF">O181_046640</name>
</gene>
<organism evidence="2 3">
    <name type="scientific">Austropuccinia psidii MF-1</name>
    <dbReference type="NCBI Taxonomy" id="1389203"/>
    <lineage>
        <taxon>Eukaryota</taxon>
        <taxon>Fungi</taxon>
        <taxon>Dikarya</taxon>
        <taxon>Basidiomycota</taxon>
        <taxon>Pucciniomycotina</taxon>
        <taxon>Pucciniomycetes</taxon>
        <taxon>Pucciniales</taxon>
        <taxon>Sphaerophragmiaceae</taxon>
        <taxon>Austropuccinia</taxon>
    </lineage>
</organism>
<reference evidence="2" key="1">
    <citation type="submission" date="2021-03" db="EMBL/GenBank/DDBJ databases">
        <title>Draft genome sequence of rust myrtle Austropuccinia psidii MF-1, a brazilian biotype.</title>
        <authorList>
            <person name="Quecine M.C."/>
            <person name="Pachon D.M.R."/>
            <person name="Bonatelli M.L."/>
            <person name="Correr F.H."/>
            <person name="Franceschini L.M."/>
            <person name="Leite T.F."/>
            <person name="Margarido G.R.A."/>
            <person name="Almeida C.A."/>
            <person name="Ferrarezi J.A."/>
            <person name="Labate C.A."/>
        </authorList>
    </citation>
    <scope>NUCLEOTIDE SEQUENCE</scope>
    <source>
        <strain evidence="2">MF-1</strain>
    </source>
</reference>
<keyword evidence="3" id="KW-1185">Reference proteome</keyword>
<accession>A0A9Q3DNW3</accession>
<evidence type="ECO:0000313" key="3">
    <source>
        <dbReference type="Proteomes" id="UP000765509"/>
    </source>
</evidence>
<dbReference type="Proteomes" id="UP000765509">
    <property type="component" value="Unassembled WGS sequence"/>
</dbReference>
<protein>
    <submittedName>
        <fullName evidence="2">Uncharacterized protein</fullName>
    </submittedName>
</protein>
<dbReference type="EMBL" id="AVOT02019407">
    <property type="protein sequence ID" value="MBW0506925.1"/>
    <property type="molecule type" value="Genomic_DNA"/>
</dbReference>
<dbReference type="AlphaFoldDB" id="A0A9Q3DNW3"/>
<evidence type="ECO:0000256" key="1">
    <source>
        <dbReference type="SAM" id="MobiDB-lite"/>
    </source>
</evidence>